<evidence type="ECO:0000313" key="1">
    <source>
        <dbReference type="EMBL" id="KEH37830.1"/>
    </source>
</evidence>
<reference evidence="2" key="3">
    <citation type="submission" date="2015-04" db="UniProtKB">
        <authorList>
            <consortium name="EnsemblPlants"/>
        </authorList>
    </citation>
    <scope>IDENTIFICATION</scope>
    <source>
        <strain evidence="2">cv. Jemalong A17</strain>
    </source>
</reference>
<dbReference type="AlphaFoldDB" id="A0A072VI75"/>
<protein>
    <submittedName>
        <fullName evidence="1 2">Uncharacterized protein</fullName>
    </submittedName>
</protein>
<organism evidence="1 3">
    <name type="scientific">Medicago truncatula</name>
    <name type="common">Barrel medic</name>
    <name type="synonym">Medicago tribuloides</name>
    <dbReference type="NCBI Taxonomy" id="3880"/>
    <lineage>
        <taxon>Eukaryota</taxon>
        <taxon>Viridiplantae</taxon>
        <taxon>Streptophyta</taxon>
        <taxon>Embryophyta</taxon>
        <taxon>Tracheophyta</taxon>
        <taxon>Spermatophyta</taxon>
        <taxon>Magnoliopsida</taxon>
        <taxon>eudicotyledons</taxon>
        <taxon>Gunneridae</taxon>
        <taxon>Pentapetalae</taxon>
        <taxon>rosids</taxon>
        <taxon>fabids</taxon>
        <taxon>Fabales</taxon>
        <taxon>Fabaceae</taxon>
        <taxon>Papilionoideae</taxon>
        <taxon>50 kb inversion clade</taxon>
        <taxon>NPAAA clade</taxon>
        <taxon>Hologalegina</taxon>
        <taxon>IRL clade</taxon>
        <taxon>Trifolieae</taxon>
        <taxon>Medicago</taxon>
    </lineage>
</organism>
<keyword evidence="3" id="KW-1185">Reference proteome</keyword>
<dbReference type="EnsemblPlants" id="KEH37830">
    <property type="protein sequence ID" value="KEH37830"/>
    <property type="gene ID" value="MTR_2g049355"/>
</dbReference>
<dbReference type="EMBL" id="CM001218">
    <property type="protein sequence ID" value="KEH37830.1"/>
    <property type="molecule type" value="Genomic_DNA"/>
</dbReference>
<evidence type="ECO:0000313" key="3">
    <source>
        <dbReference type="Proteomes" id="UP000002051"/>
    </source>
</evidence>
<sequence length="180" mass="19873">MHEKEIRKMGCWGCREKALEFLHLLRRGEATGGGSGAVAGEPQRLRRRAGDEIGAENGDSVLKTAWIGSGLMNGLDSVVIFIELNFCCLERNTIFCCLEKKLTVVNELFDDIDGLTGMRNNNGIPEFAEERDPTPLGECSFTGENTVNYCIGSSCPFVGTCRLELTEHRFKLSFCQELAA</sequence>
<proteinExistence type="predicted"/>
<accession>A0A072VI75</accession>
<gene>
    <name evidence="1" type="ordered locus">MTR_2g049355</name>
</gene>
<dbReference type="Proteomes" id="UP000002051">
    <property type="component" value="Chromosome 2"/>
</dbReference>
<evidence type="ECO:0000313" key="2">
    <source>
        <dbReference type="EnsemblPlants" id="KEH37830"/>
    </source>
</evidence>
<reference evidence="1 3" key="1">
    <citation type="journal article" date="2011" name="Nature">
        <title>The Medicago genome provides insight into the evolution of rhizobial symbioses.</title>
        <authorList>
            <person name="Young N.D."/>
            <person name="Debelle F."/>
            <person name="Oldroyd G.E."/>
            <person name="Geurts R."/>
            <person name="Cannon S.B."/>
            <person name="Udvardi M.K."/>
            <person name="Benedito V.A."/>
            <person name="Mayer K.F."/>
            <person name="Gouzy J."/>
            <person name="Schoof H."/>
            <person name="Van de Peer Y."/>
            <person name="Proost S."/>
            <person name="Cook D.R."/>
            <person name="Meyers B.C."/>
            <person name="Spannagl M."/>
            <person name="Cheung F."/>
            <person name="De Mita S."/>
            <person name="Krishnakumar V."/>
            <person name="Gundlach H."/>
            <person name="Zhou S."/>
            <person name="Mudge J."/>
            <person name="Bharti A.K."/>
            <person name="Murray J.D."/>
            <person name="Naoumkina M.A."/>
            <person name="Rosen B."/>
            <person name="Silverstein K.A."/>
            <person name="Tang H."/>
            <person name="Rombauts S."/>
            <person name="Zhao P.X."/>
            <person name="Zhou P."/>
            <person name="Barbe V."/>
            <person name="Bardou P."/>
            <person name="Bechner M."/>
            <person name="Bellec A."/>
            <person name="Berger A."/>
            <person name="Berges H."/>
            <person name="Bidwell S."/>
            <person name="Bisseling T."/>
            <person name="Choisne N."/>
            <person name="Couloux A."/>
            <person name="Denny R."/>
            <person name="Deshpande S."/>
            <person name="Dai X."/>
            <person name="Doyle J.J."/>
            <person name="Dudez A.M."/>
            <person name="Farmer A.D."/>
            <person name="Fouteau S."/>
            <person name="Franken C."/>
            <person name="Gibelin C."/>
            <person name="Gish J."/>
            <person name="Goldstein S."/>
            <person name="Gonzalez A.J."/>
            <person name="Green P.J."/>
            <person name="Hallab A."/>
            <person name="Hartog M."/>
            <person name="Hua A."/>
            <person name="Humphray S.J."/>
            <person name="Jeong D.H."/>
            <person name="Jing Y."/>
            <person name="Jocker A."/>
            <person name="Kenton S.M."/>
            <person name="Kim D.J."/>
            <person name="Klee K."/>
            <person name="Lai H."/>
            <person name="Lang C."/>
            <person name="Lin S."/>
            <person name="Macmil S.L."/>
            <person name="Magdelenat G."/>
            <person name="Matthews L."/>
            <person name="McCorrison J."/>
            <person name="Monaghan E.L."/>
            <person name="Mun J.H."/>
            <person name="Najar F.Z."/>
            <person name="Nicholson C."/>
            <person name="Noirot C."/>
            <person name="O'Bleness M."/>
            <person name="Paule C.R."/>
            <person name="Poulain J."/>
            <person name="Prion F."/>
            <person name="Qin B."/>
            <person name="Qu C."/>
            <person name="Retzel E.F."/>
            <person name="Riddle C."/>
            <person name="Sallet E."/>
            <person name="Samain S."/>
            <person name="Samson N."/>
            <person name="Sanders I."/>
            <person name="Saurat O."/>
            <person name="Scarpelli C."/>
            <person name="Schiex T."/>
            <person name="Segurens B."/>
            <person name="Severin A.J."/>
            <person name="Sherrier D.J."/>
            <person name="Shi R."/>
            <person name="Sims S."/>
            <person name="Singer S.R."/>
            <person name="Sinharoy S."/>
            <person name="Sterck L."/>
            <person name="Viollet A."/>
            <person name="Wang B.B."/>
            <person name="Wang K."/>
            <person name="Wang M."/>
            <person name="Wang X."/>
            <person name="Warfsmann J."/>
            <person name="Weissenbach J."/>
            <person name="White D.D."/>
            <person name="White J.D."/>
            <person name="Wiley G.B."/>
            <person name="Wincker P."/>
            <person name="Xing Y."/>
            <person name="Yang L."/>
            <person name="Yao Z."/>
            <person name="Ying F."/>
            <person name="Zhai J."/>
            <person name="Zhou L."/>
            <person name="Zuber A."/>
            <person name="Denarie J."/>
            <person name="Dixon R.A."/>
            <person name="May G.D."/>
            <person name="Schwartz D.C."/>
            <person name="Rogers J."/>
            <person name="Quetier F."/>
            <person name="Town C.D."/>
            <person name="Roe B.A."/>
        </authorList>
    </citation>
    <scope>NUCLEOTIDE SEQUENCE [LARGE SCALE GENOMIC DNA]</scope>
    <source>
        <strain evidence="1">A17</strain>
        <strain evidence="2 3">cv. Jemalong A17</strain>
    </source>
</reference>
<reference evidence="1 3" key="2">
    <citation type="journal article" date="2014" name="BMC Genomics">
        <title>An improved genome release (version Mt4.0) for the model legume Medicago truncatula.</title>
        <authorList>
            <person name="Tang H."/>
            <person name="Krishnakumar V."/>
            <person name="Bidwell S."/>
            <person name="Rosen B."/>
            <person name="Chan A."/>
            <person name="Zhou S."/>
            <person name="Gentzbittel L."/>
            <person name="Childs K.L."/>
            <person name="Yandell M."/>
            <person name="Gundlach H."/>
            <person name="Mayer K.F."/>
            <person name="Schwartz D.C."/>
            <person name="Town C.D."/>
        </authorList>
    </citation>
    <scope>GENOME REANNOTATION</scope>
    <source>
        <strain evidence="1">A17</strain>
        <strain evidence="2 3">cv. Jemalong A17</strain>
    </source>
</reference>
<dbReference type="HOGENOM" id="CLU_1498453_0_0_1"/>
<name>A0A072VI75_MEDTR</name>